<dbReference type="Proteomes" id="UP000790709">
    <property type="component" value="Unassembled WGS sequence"/>
</dbReference>
<dbReference type="EMBL" id="MU266647">
    <property type="protein sequence ID" value="KAH7919583.1"/>
    <property type="molecule type" value="Genomic_DNA"/>
</dbReference>
<comment type="caution">
    <text evidence="1">The sequence shown here is derived from an EMBL/GenBank/DDBJ whole genome shotgun (WGS) entry which is preliminary data.</text>
</comment>
<evidence type="ECO:0000313" key="2">
    <source>
        <dbReference type="Proteomes" id="UP000790709"/>
    </source>
</evidence>
<sequence length="208" mass="22749">MSWDLTPARHRRQSLSLSSVSSQSSASSYFQRLSEPSSPAATIGHHSAYGSFTTTPSASYWLHTYLNIPDTSKRRGKQRDIGWSSDFDFIAPGSPESPLSPSTPLRSPSISRTSSEDSYLEDTSASTLIPPAPLPPPFIEELSFAKLHPILEAVESASKLSSQAVCATCLKAGKDFPRCPRCSDMWCSRACRLDGGKRHVCKPSRKRV</sequence>
<organism evidence="1 2">
    <name type="scientific">Leucogyrophana mollusca</name>
    <dbReference type="NCBI Taxonomy" id="85980"/>
    <lineage>
        <taxon>Eukaryota</taxon>
        <taxon>Fungi</taxon>
        <taxon>Dikarya</taxon>
        <taxon>Basidiomycota</taxon>
        <taxon>Agaricomycotina</taxon>
        <taxon>Agaricomycetes</taxon>
        <taxon>Agaricomycetidae</taxon>
        <taxon>Boletales</taxon>
        <taxon>Boletales incertae sedis</taxon>
        <taxon>Leucogyrophana</taxon>
    </lineage>
</organism>
<accession>A0ACB8B3A1</accession>
<proteinExistence type="predicted"/>
<name>A0ACB8B3A1_9AGAM</name>
<gene>
    <name evidence="1" type="ORF">BV22DRAFT_853796</name>
</gene>
<protein>
    <submittedName>
        <fullName evidence="1">Uncharacterized protein</fullName>
    </submittedName>
</protein>
<keyword evidence="2" id="KW-1185">Reference proteome</keyword>
<reference evidence="1" key="1">
    <citation type="journal article" date="2021" name="New Phytol.">
        <title>Evolutionary innovations through gain and loss of genes in the ectomycorrhizal Boletales.</title>
        <authorList>
            <person name="Wu G."/>
            <person name="Miyauchi S."/>
            <person name="Morin E."/>
            <person name="Kuo A."/>
            <person name="Drula E."/>
            <person name="Varga T."/>
            <person name="Kohler A."/>
            <person name="Feng B."/>
            <person name="Cao Y."/>
            <person name="Lipzen A."/>
            <person name="Daum C."/>
            <person name="Hundley H."/>
            <person name="Pangilinan J."/>
            <person name="Johnson J."/>
            <person name="Barry K."/>
            <person name="LaButti K."/>
            <person name="Ng V."/>
            <person name="Ahrendt S."/>
            <person name="Min B."/>
            <person name="Choi I.G."/>
            <person name="Park H."/>
            <person name="Plett J.M."/>
            <person name="Magnuson J."/>
            <person name="Spatafora J.W."/>
            <person name="Nagy L.G."/>
            <person name="Henrissat B."/>
            <person name="Grigoriev I.V."/>
            <person name="Yang Z.L."/>
            <person name="Xu J."/>
            <person name="Martin F.M."/>
        </authorList>
    </citation>
    <scope>NUCLEOTIDE SEQUENCE</scope>
    <source>
        <strain evidence="1">KUC20120723A-06</strain>
    </source>
</reference>
<evidence type="ECO:0000313" key="1">
    <source>
        <dbReference type="EMBL" id="KAH7919583.1"/>
    </source>
</evidence>